<dbReference type="GO" id="GO:0005829">
    <property type="term" value="C:cytosol"/>
    <property type="evidence" value="ECO:0007669"/>
    <property type="project" value="TreeGrafter"/>
</dbReference>
<evidence type="ECO:0000256" key="9">
    <source>
        <dbReference type="ARBA" id="ARBA00022840"/>
    </source>
</evidence>
<comment type="catalytic activity">
    <reaction evidence="13 14">
        <text>tRNA(Ile) + L-isoleucine + ATP = L-isoleucyl-tRNA(Ile) + AMP + diphosphate</text>
        <dbReference type="Rhea" id="RHEA:11060"/>
        <dbReference type="Rhea" id="RHEA-COMP:9666"/>
        <dbReference type="Rhea" id="RHEA-COMP:9695"/>
        <dbReference type="ChEBI" id="CHEBI:30616"/>
        <dbReference type="ChEBI" id="CHEBI:33019"/>
        <dbReference type="ChEBI" id="CHEBI:58045"/>
        <dbReference type="ChEBI" id="CHEBI:78442"/>
        <dbReference type="ChEBI" id="CHEBI:78528"/>
        <dbReference type="ChEBI" id="CHEBI:456215"/>
        <dbReference type="EC" id="6.1.1.5"/>
    </reaction>
</comment>
<comment type="subcellular location">
    <subcellularLocation>
        <location evidence="1 14">Cytoplasm</location>
    </subcellularLocation>
</comment>
<keyword evidence="19" id="KW-1185">Reference proteome</keyword>
<evidence type="ECO:0000256" key="2">
    <source>
        <dbReference type="ARBA" id="ARBA00006887"/>
    </source>
</evidence>
<organism evidence="18 19">
    <name type="scientific">Alkalimarinus sediminis</name>
    <dbReference type="NCBI Taxonomy" id="1632866"/>
    <lineage>
        <taxon>Bacteria</taxon>
        <taxon>Pseudomonadati</taxon>
        <taxon>Pseudomonadota</taxon>
        <taxon>Gammaproteobacteria</taxon>
        <taxon>Alteromonadales</taxon>
        <taxon>Alteromonadaceae</taxon>
        <taxon>Alkalimarinus</taxon>
    </lineage>
</organism>
<feature type="domain" description="Aminoacyl-tRNA synthetase class Ia" evidence="15">
    <location>
        <begin position="27"/>
        <end position="646"/>
    </location>
</feature>
<dbReference type="Pfam" id="PF08264">
    <property type="entry name" value="Anticodon_1"/>
    <property type="match status" value="1"/>
</dbReference>
<dbReference type="GO" id="GO:0005524">
    <property type="term" value="F:ATP binding"/>
    <property type="evidence" value="ECO:0007669"/>
    <property type="project" value="UniProtKB-UniRule"/>
</dbReference>
<dbReference type="PROSITE" id="PS00178">
    <property type="entry name" value="AA_TRNA_LIGASE_I"/>
    <property type="match status" value="1"/>
</dbReference>
<dbReference type="InterPro" id="IPR050081">
    <property type="entry name" value="Ile-tRNA_ligase"/>
</dbReference>
<comment type="cofactor">
    <cofactor evidence="14">
        <name>Zn(2+)</name>
        <dbReference type="ChEBI" id="CHEBI:29105"/>
    </cofactor>
    <text evidence="14">Binds 1 zinc ion per subunit.</text>
</comment>
<protein>
    <recommendedName>
        <fullName evidence="14">Isoleucine--tRNA ligase</fullName>
        <ecNumber evidence="14">6.1.1.5</ecNumber>
    </recommendedName>
    <alternativeName>
        <fullName evidence="14">Isoleucyl-tRNA synthetase</fullName>
        <shortName evidence="14">IleRS</shortName>
    </alternativeName>
</protein>
<keyword evidence="8 14" id="KW-0862">Zinc</keyword>
<evidence type="ECO:0000259" key="17">
    <source>
        <dbReference type="Pfam" id="PF08264"/>
    </source>
</evidence>
<dbReference type="AlphaFoldDB" id="A0A9E8HGB7"/>
<dbReference type="InterPro" id="IPR033708">
    <property type="entry name" value="Anticodon_Ile_BEm"/>
</dbReference>
<feature type="domain" description="Zinc finger FPG/IleRS-type" evidence="16">
    <location>
        <begin position="905"/>
        <end position="932"/>
    </location>
</feature>
<feature type="short sequence motif" description="'HIGH' region" evidence="14">
    <location>
        <begin position="58"/>
        <end position="68"/>
    </location>
</feature>
<dbReference type="HAMAP" id="MF_02002">
    <property type="entry name" value="Ile_tRNA_synth_type1"/>
    <property type="match status" value="1"/>
</dbReference>
<reference evidence="18" key="1">
    <citation type="submission" date="2022-07" db="EMBL/GenBank/DDBJ databases">
        <title>Alkalimarinus sp. nov., isolated from gut of a Alitta virens.</title>
        <authorList>
            <person name="Yang A.I."/>
            <person name="Shin N.-R."/>
        </authorList>
    </citation>
    <scope>NUCLEOTIDE SEQUENCE</scope>
    <source>
        <strain evidence="18">FA028</strain>
    </source>
</reference>
<dbReference type="FunFam" id="3.40.50.620:FF:000042">
    <property type="entry name" value="Isoleucine--tRNA ligase"/>
    <property type="match status" value="1"/>
</dbReference>
<dbReference type="Gene3D" id="1.10.730.20">
    <property type="match status" value="1"/>
</dbReference>
<evidence type="ECO:0000259" key="15">
    <source>
        <dbReference type="Pfam" id="PF00133"/>
    </source>
</evidence>
<keyword evidence="6 14" id="KW-0479">Metal-binding</keyword>
<evidence type="ECO:0000313" key="19">
    <source>
        <dbReference type="Proteomes" id="UP001164472"/>
    </source>
</evidence>
<feature type="short sequence motif" description="'KMSKS' region" evidence="14">
    <location>
        <begin position="608"/>
        <end position="612"/>
    </location>
</feature>
<dbReference type="SUPFAM" id="SSF52374">
    <property type="entry name" value="Nucleotidylyl transferase"/>
    <property type="match status" value="1"/>
</dbReference>
<evidence type="ECO:0000256" key="5">
    <source>
        <dbReference type="ARBA" id="ARBA00022598"/>
    </source>
</evidence>
<evidence type="ECO:0000256" key="12">
    <source>
        <dbReference type="ARBA" id="ARBA00025217"/>
    </source>
</evidence>
<evidence type="ECO:0000256" key="10">
    <source>
        <dbReference type="ARBA" id="ARBA00022917"/>
    </source>
</evidence>
<keyword evidence="11 14" id="KW-0030">Aminoacyl-tRNA synthetase</keyword>
<dbReference type="Gene3D" id="3.40.50.620">
    <property type="entry name" value="HUPs"/>
    <property type="match status" value="2"/>
</dbReference>
<dbReference type="GO" id="GO:0006428">
    <property type="term" value="P:isoleucyl-tRNA aminoacylation"/>
    <property type="evidence" value="ECO:0007669"/>
    <property type="project" value="UniProtKB-UniRule"/>
</dbReference>
<evidence type="ECO:0000259" key="16">
    <source>
        <dbReference type="Pfam" id="PF06827"/>
    </source>
</evidence>
<comment type="similarity">
    <text evidence="2 14">Belongs to the class-I aminoacyl-tRNA synthetase family. IleS type 1 subfamily.</text>
</comment>
<dbReference type="KEGG" id="asem:NNL22_12775"/>
<evidence type="ECO:0000256" key="4">
    <source>
        <dbReference type="ARBA" id="ARBA00022490"/>
    </source>
</evidence>
<keyword evidence="7 14" id="KW-0547">Nucleotide-binding</keyword>
<dbReference type="SUPFAM" id="SSF50677">
    <property type="entry name" value="ValRS/IleRS/LeuRS editing domain"/>
    <property type="match status" value="1"/>
</dbReference>
<dbReference type="RefSeq" id="WP_251811360.1">
    <property type="nucleotide sequence ID" value="NZ_CP101527.1"/>
</dbReference>
<dbReference type="Pfam" id="PF00133">
    <property type="entry name" value="tRNA-synt_1"/>
    <property type="match status" value="1"/>
</dbReference>
<feature type="binding site" evidence="14">
    <location>
        <position position="907"/>
    </location>
    <ligand>
        <name>Zn(2+)</name>
        <dbReference type="ChEBI" id="CHEBI:29105"/>
    </ligand>
</feature>
<sequence length="944" mass="106012">MSDYKHTLNLPDTDFPMKGNLAQREPKMLKNWQDNGIYQQIRDARRGAEKFVLHDGPPYANGNIHIGHAVNKILKDIIVKAKTISGYDAPYIPGWDCHGLPIEHNVEKKIGKAGVKVDFKAFRKACREYAQKQVDGQKADFIRLGVFGDWDNPYLTMDYAFEADIIRSLGKIVENGHLHKGFKPVYWSVVGGSALAEAEVEYQDKESVAIDVRFTPVDQADFIKAFTLENGGGEGEVAVVIWTTTPWTLPSNQAVSLHAELDYVLVECDAGFGKERMVMAEALHIDNMQRYGIDDYAVVGHCKGAELENKLLSHPFYAKRQVPVILGEHVTTDAGTGAVHTAPDHGVDDFNVGRVYGLKTLNLVDDNGVFRDGTDMFAGEHVYKVDAKVLDVLDQRKKLVYKKSFRHSYPHCWRTKTPLIFRATPQWFVSMDQNGLKESALEATKGVKWVPSWGQQRIEGMLEQSPDWCISRQRTWGVPIALFVNKETQELHPETSRLIEEVAKRVEKDGMDAWFDLDPAEVLGDDADKWQKVTDTLDVWFDSGVTHAAVLKQREELGQYPADLYLEGSDQHRGWFQSSLKTGIAINGEAPYKQVLTHGFTVDGQGKKMSKSMGNVVAPQEVMNKLGADILRLWVAGTDYSGEMTVSDEILKRTADSYRRIRNTSRFLLANINGFNPATDVVAPEDMLALDRWVVDRALLLQKELIEAYNEYNFLAVNQKILQFCGIDLGGFYLDIIKDRQYTTQPDSIERRSCQTAMYHITEALVRWIAPVLSFTADEIWSSLPGDRSGSVFVEQWYEGLTSLNDNEAQGRAYWEQILAVKTAVNKQLEEGRKAGNIKGSMTTEVTLFCDGELNQALTTLGEELRFVLITSEAKVVGLDAPGSDQAIATDVTGLKVLIVPSEHEKCDRCWHHRQDVGTHEVHPKLCGRCIENVDGEGESRKFA</sequence>
<evidence type="ECO:0000256" key="1">
    <source>
        <dbReference type="ARBA" id="ARBA00004496"/>
    </source>
</evidence>
<dbReference type="InterPro" id="IPR002300">
    <property type="entry name" value="aa-tRNA-synth_Ia"/>
</dbReference>
<dbReference type="InterPro" id="IPR009008">
    <property type="entry name" value="Val/Leu/Ile-tRNA-synth_edit"/>
</dbReference>
<feature type="domain" description="Methionyl/Valyl/Leucyl/Isoleucyl-tRNA synthetase anticodon-binding" evidence="17">
    <location>
        <begin position="691"/>
        <end position="847"/>
    </location>
</feature>
<comment type="subunit">
    <text evidence="3 14">Monomer.</text>
</comment>
<evidence type="ECO:0000256" key="8">
    <source>
        <dbReference type="ARBA" id="ARBA00022833"/>
    </source>
</evidence>
<keyword evidence="10 14" id="KW-0648">Protein biosynthesis</keyword>
<dbReference type="InterPro" id="IPR009080">
    <property type="entry name" value="tRNAsynth_Ia_anticodon-bd"/>
</dbReference>
<evidence type="ECO:0000256" key="14">
    <source>
        <dbReference type="HAMAP-Rule" id="MF_02002"/>
    </source>
</evidence>
<feature type="binding site" evidence="14">
    <location>
        <position position="567"/>
    </location>
    <ligand>
        <name>L-isoleucyl-5'-AMP</name>
        <dbReference type="ChEBI" id="CHEBI:178002"/>
    </ligand>
</feature>
<comment type="function">
    <text evidence="12 14">Catalyzes the attachment of isoleucine to tRNA(Ile). As IleRS can inadvertently accommodate and process structurally similar amino acids such as valine, to avoid such errors it has two additional distinct tRNA(Ile)-dependent editing activities. One activity is designated as 'pretransfer' editing and involves the hydrolysis of activated Val-AMP. The other activity is designated 'posttransfer' editing and involves deacylation of mischarged Val-tRNA(Ile).</text>
</comment>
<proteinExistence type="inferred from homology"/>
<evidence type="ECO:0000256" key="7">
    <source>
        <dbReference type="ARBA" id="ARBA00022741"/>
    </source>
</evidence>
<evidence type="ECO:0000256" key="11">
    <source>
        <dbReference type="ARBA" id="ARBA00023146"/>
    </source>
</evidence>
<dbReference type="Pfam" id="PF06827">
    <property type="entry name" value="zf-FPG_IleRS"/>
    <property type="match status" value="1"/>
</dbReference>
<dbReference type="PANTHER" id="PTHR42765:SF1">
    <property type="entry name" value="ISOLEUCINE--TRNA LIGASE, MITOCHONDRIAL"/>
    <property type="match status" value="1"/>
</dbReference>
<keyword evidence="4 14" id="KW-0963">Cytoplasm</keyword>
<dbReference type="EMBL" id="CP101527">
    <property type="protein sequence ID" value="UZW73899.1"/>
    <property type="molecule type" value="Genomic_DNA"/>
</dbReference>
<dbReference type="InterPro" id="IPR014729">
    <property type="entry name" value="Rossmann-like_a/b/a_fold"/>
</dbReference>
<keyword evidence="5 14" id="KW-0436">Ligase</keyword>
<dbReference type="InterPro" id="IPR001412">
    <property type="entry name" value="aa-tRNA-synth_I_CS"/>
</dbReference>
<dbReference type="PRINTS" id="PR00984">
    <property type="entry name" value="TRNASYNTHILE"/>
</dbReference>
<dbReference type="GO" id="GO:0004822">
    <property type="term" value="F:isoleucine-tRNA ligase activity"/>
    <property type="evidence" value="ECO:0007669"/>
    <property type="project" value="UniProtKB-UniRule"/>
</dbReference>
<dbReference type="EC" id="6.1.1.5" evidence="14"/>
<dbReference type="GO" id="GO:0000049">
    <property type="term" value="F:tRNA binding"/>
    <property type="evidence" value="ECO:0007669"/>
    <property type="project" value="InterPro"/>
</dbReference>
<dbReference type="GO" id="GO:0008270">
    <property type="term" value="F:zinc ion binding"/>
    <property type="evidence" value="ECO:0007669"/>
    <property type="project" value="UniProtKB-UniRule"/>
</dbReference>
<gene>
    <name evidence="14 18" type="primary">ileS</name>
    <name evidence="18" type="ORF">NNL22_12775</name>
</gene>
<dbReference type="SUPFAM" id="SSF47323">
    <property type="entry name" value="Anticodon-binding domain of a subclass of class I aminoacyl-tRNA synthetases"/>
    <property type="match status" value="1"/>
</dbReference>
<name>A0A9E8HGB7_9ALTE</name>
<dbReference type="CDD" id="cd07960">
    <property type="entry name" value="Anticodon_Ia_Ile_BEm"/>
    <property type="match status" value="1"/>
</dbReference>
<dbReference type="InterPro" id="IPR002301">
    <property type="entry name" value="Ile-tRNA-ligase"/>
</dbReference>
<evidence type="ECO:0000256" key="6">
    <source>
        <dbReference type="ARBA" id="ARBA00022723"/>
    </source>
</evidence>
<comment type="domain">
    <text evidence="14">IleRS has two distinct active sites: one for aminoacylation and one for editing. The misactivated valine is translocated from the active site to the editing site, which sterically excludes the correctly activated isoleucine. The single editing site contains two valyl binding pockets, one specific for each substrate (Val-AMP or Val-tRNA(Ile)).</text>
</comment>
<dbReference type="InterPro" id="IPR010663">
    <property type="entry name" value="Znf_FPG/IleRS"/>
</dbReference>
<accession>A0A9E8HGB7</accession>
<feature type="binding site" evidence="14">
    <location>
        <position position="611"/>
    </location>
    <ligand>
        <name>ATP</name>
        <dbReference type="ChEBI" id="CHEBI:30616"/>
    </ligand>
</feature>
<feature type="binding site" evidence="14">
    <location>
        <position position="927"/>
    </location>
    <ligand>
        <name>Zn(2+)</name>
        <dbReference type="ChEBI" id="CHEBI:29105"/>
    </ligand>
</feature>
<evidence type="ECO:0000256" key="3">
    <source>
        <dbReference type="ARBA" id="ARBA00011245"/>
    </source>
</evidence>
<dbReference type="InterPro" id="IPR013155">
    <property type="entry name" value="M/V/L/I-tRNA-synth_anticd-bd"/>
</dbReference>
<evidence type="ECO:0000313" key="18">
    <source>
        <dbReference type="EMBL" id="UZW73899.1"/>
    </source>
</evidence>
<dbReference type="FunFam" id="3.40.50.620:FF:000048">
    <property type="entry name" value="Isoleucine--tRNA ligase"/>
    <property type="match status" value="1"/>
</dbReference>
<dbReference type="GO" id="GO:0002161">
    <property type="term" value="F:aminoacyl-tRNA deacylase activity"/>
    <property type="evidence" value="ECO:0007669"/>
    <property type="project" value="InterPro"/>
</dbReference>
<dbReference type="InterPro" id="IPR023585">
    <property type="entry name" value="Ile-tRNA-ligase_type1"/>
</dbReference>
<dbReference type="Proteomes" id="UP001164472">
    <property type="component" value="Chromosome"/>
</dbReference>
<feature type="binding site" evidence="14">
    <location>
        <position position="930"/>
    </location>
    <ligand>
        <name>Zn(2+)</name>
        <dbReference type="ChEBI" id="CHEBI:29105"/>
    </ligand>
</feature>
<dbReference type="NCBIfam" id="TIGR00392">
    <property type="entry name" value="ileS"/>
    <property type="match status" value="1"/>
</dbReference>
<feature type="binding site" evidence="14">
    <location>
        <position position="910"/>
    </location>
    <ligand>
        <name>Zn(2+)</name>
        <dbReference type="ChEBI" id="CHEBI:29105"/>
    </ligand>
</feature>
<evidence type="ECO:0000256" key="13">
    <source>
        <dbReference type="ARBA" id="ARBA00048359"/>
    </source>
</evidence>
<dbReference type="PANTHER" id="PTHR42765">
    <property type="entry name" value="SOLEUCYL-TRNA SYNTHETASE"/>
    <property type="match status" value="1"/>
</dbReference>
<dbReference type="FunFam" id="1.10.730.20:FF:000001">
    <property type="entry name" value="Isoleucine--tRNA ligase"/>
    <property type="match status" value="1"/>
</dbReference>
<keyword evidence="9 14" id="KW-0067">ATP-binding</keyword>